<proteinExistence type="inferred from homology"/>
<evidence type="ECO:0000256" key="2">
    <source>
        <dbReference type="ARBA" id="ARBA00022694"/>
    </source>
</evidence>
<evidence type="ECO:0000259" key="7">
    <source>
        <dbReference type="Pfam" id="PF25151"/>
    </source>
</evidence>
<evidence type="ECO:0000313" key="8">
    <source>
        <dbReference type="EMBL" id="RLU22452.1"/>
    </source>
</evidence>
<dbReference type="InterPro" id="IPR051954">
    <property type="entry name" value="tRNA_methyltransferase_THADA"/>
</dbReference>
<dbReference type="Proteomes" id="UP000279307">
    <property type="component" value="Chromosome 5"/>
</dbReference>
<dbReference type="GO" id="GO:0030488">
    <property type="term" value="P:tRNA methylation"/>
    <property type="evidence" value="ECO:0007669"/>
    <property type="project" value="TreeGrafter"/>
</dbReference>
<feature type="domain" description="tRNA (32-2'-O)-methyltransferase regulator THADA-like TPR repeats region" evidence="6">
    <location>
        <begin position="43"/>
        <end position="221"/>
    </location>
</feature>
<feature type="coiled-coil region" evidence="4">
    <location>
        <begin position="109"/>
        <end position="136"/>
    </location>
</feature>
<dbReference type="PANTHER" id="PTHR14387">
    <property type="entry name" value="THADA/DEATH RECEPTOR INTERACTING PROTEIN"/>
    <property type="match status" value="1"/>
</dbReference>
<reference evidence="8 9" key="1">
    <citation type="journal article" date="2018" name="Genome Res.">
        <title>The genomic architecture and molecular evolution of ant odorant receptors.</title>
        <authorList>
            <person name="McKenzie S.K."/>
            <person name="Kronauer D.J.C."/>
        </authorList>
    </citation>
    <scope>NUCLEOTIDE SEQUENCE [LARGE SCALE GENOMIC DNA]</scope>
    <source>
        <strain evidence="8">Clonal line C1</strain>
    </source>
</reference>
<feature type="domain" description="DUF2428" evidence="5">
    <location>
        <begin position="367"/>
        <end position="661"/>
    </location>
</feature>
<comment type="similarity">
    <text evidence="1">Belongs to the THADA family.</text>
</comment>
<protein>
    <recommendedName>
        <fullName evidence="3">tRNA (32-2'-O)-methyltransferase regulator THADA</fullName>
    </recommendedName>
</protein>
<dbReference type="PANTHER" id="PTHR14387:SF7">
    <property type="entry name" value="THYROID ADENOMA-ASSOCIATED PROTEIN"/>
    <property type="match status" value="1"/>
</dbReference>
<evidence type="ECO:0000259" key="5">
    <source>
        <dbReference type="Pfam" id="PF10350"/>
    </source>
</evidence>
<dbReference type="Pfam" id="PF25150">
    <property type="entry name" value="TPR_Trm732"/>
    <property type="match status" value="1"/>
</dbReference>
<keyword evidence="2" id="KW-0819">tRNA processing</keyword>
<dbReference type="Pfam" id="PF10350">
    <property type="entry name" value="DUF2428"/>
    <property type="match status" value="1"/>
</dbReference>
<evidence type="ECO:0000313" key="9">
    <source>
        <dbReference type="Proteomes" id="UP000279307"/>
    </source>
</evidence>
<dbReference type="OrthoDB" id="73997at2759"/>
<evidence type="ECO:0000256" key="3">
    <source>
        <dbReference type="ARBA" id="ARBA00035698"/>
    </source>
</evidence>
<organism evidence="8 9">
    <name type="scientific">Ooceraea biroi</name>
    <name type="common">Clonal raider ant</name>
    <name type="synonym">Cerapachys biroi</name>
    <dbReference type="NCBI Taxonomy" id="2015173"/>
    <lineage>
        <taxon>Eukaryota</taxon>
        <taxon>Metazoa</taxon>
        <taxon>Ecdysozoa</taxon>
        <taxon>Arthropoda</taxon>
        <taxon>Hexapoda</taxon>
        <taxon>Insecta</taxon>
        <taxon>Pterygota</taxon>
        <taxon>Neoptera</taxon>
        <taxon>Endopterygota</taxon>
        <taxon>Hymenoptera</taxon>
        <taxon>Apocrita</taxon>
        <taxon>Aculeata</taxon>
        <taxon>Formicoidea</taxon>
        <taxon>Formicidae</taxon>
        <taxon>Dorylinae</taxon>
        <taxon>Ooceraea</taxon>
    </lineage>
</organism>
<dbReference type="SUPFAM" id="SSF48371">
    <property type="entry name" value="ARM repeat"/>
    <property type="match status" value="1"/>
</dbReference>
<name>A0A3L8DQC2_OOCBI</name>
<evidence type="ECO:0000256" key="1">
    <source>
        <dbReference type="ARBA" id="ARBA00010409"/>
    </source>
</evidence>
<dbReference type="InterPro" id="IPR056843">
    <property type="entry name" value="THADA-like_TPR"/>
</dbReference>
<comment type="caution">
    <text evidence="8">The sequence shown here is derived from an EMBL/GenBank/DDBJ whole genome shotgun (WGS) entry which is preliminary data.</text>
</comment>
<sequence>MQESGKMNEKELFELLSDLRKSKQNGKLDTDEKLAQQTLKWRDTLEYHVLETSVRHHSEECRLETLALLVESKKSTLRFTRMELDMILSFLRYNFGEKMEYVPYIKKALKRLKDSLAVMQRQLAQEEKMRSRFKEQDVTSEIYESVLASSYQMSKQIVRDMKEYAMFFIDLRQACVSNLYPDATYDRRRSSLQMLLLMQELLRDEYRSVEWTKEQAETIFQCLLLDTYEPNKEMAYQILKPMNPTLLGLDSEVRLMIRIALELSNSMRPIDSATAAYMLKISKRSPVIRDVLCHYCDVEDSVVEGVTLQLVLLLQRKLQKALASTKLNIGTAFLKCSVYGCLFCVRSLFSDCDLRSTGLDEAWRDAIGNVTSLCFELNQSVSVIVNNSSPEGHLPMDLRSTLDFRDHVPCCEQKIVTPQMVLLCSWRTVKEVSQLFGLLATKASIQTDSSSDGLLRKEQIEEIMKHLVSLLCETKHRGAFEQVYVGFHQLCTRLWRLTDTALNLLPLRWLHDILIGITGLMPGYSKLCATRRSAGVPFMIQAVLSSEPGTCDDFKMSASHSVMKILLQFTELESTINLWEKVRCIVYKDTIFSQYKHLIEPLIENKHSDEEIKVEITQINIHSMNILRALFRHSQLRNMVKNYIANGLLVAFKSYDSKTWTERNAAALLFSALIVRIFGVQRTKDHINLTTDNKMTGKIFFERYSTLLPFILNELRTFVSINNTEIKSNVQAILLLLSRLYISYHFDDTDVTWKINEFVNLVSQCAKSPEHKTRELAARALVPLLTESTACDVVRKLFLVLCKARDTRISANLIHGYLLQILEILTKLPLVGVQLLKSDATDLLRSTEWILKDLENKSNGFSCFPIAAVYIDILHKLYNLNKDMLVSCGQLSMDNMLHMLQQHLTEERLLKQGPGEQMYKVSVIRFILRVGEHSSFLQTMLDAQSNAHKIYSRLLIKRDVEIQSIAWNTLFEVLEREPQQQKQLLSAYAVRAAAGLTAERFYSYCPKTEDALFNFLYKSLMDTDEHCTAAKREICDLVLEKIPPCDGFYSDRFSYFRVLGKCMTTVIHELKDEKLETKHRERVYRGVCNNVGWMSDLPEDCRSSFFDILYDLFDKNDVDPKHCHPTLDWWTMLLQLLVNDNADIRRRASELVCRIEPRNELECIERTLPVFLQKFNETIADKCPGVAIVALFYWSVLSFGDMFDEIDETEIFVKYKNYNVFEPVRISELCFGLTKKIMQRYSIDSALPPGALKWIDDRVPHINFHALSSFKDIVRNYGITMSTVERRLDAILDPMYKDRLLIYSAYEKYVSLE</sequence>
<keyword evidence="4" id="KW-0175">Coiled coil</keyword>
<dbReference type="InterPro" id="IPR056842">
    <property type="entry name" value="THADA-like_TPR_C"/>
</dbReference>
<gene>
    <name evidence="8" type="ORF">DMN91_004730</name>
</gene>
<dbReference type="GO" id="GO:0005829">
    <property type="term" value="C:cytosol"/>
    <property type="evidence" value="ECO:0007669"/>
    <property type="project" value="TreeGrafter"/>
</dbReference>
<evidence type="ECO:0000256" key="4">
    <source>
        <dbReference type="SAM" id="Coils"/>
    </source>
</evidence>
<evidence type="ECO:0000259" key="6">
    <source>
        <dbReference type="Pfam" id="PF25150"/>
    </source>
</evidence>
<dbReference type="InterPro" id="IPR016024">
    <property type="entry name" value="ARM-type_fold"/>
</dbReference>
<accession>A0A3L8DQC2</accession>
<dbReference type="Pfam" id="PF25151">
    <property type="entry name" value="TPR_Trm732_C"/>
    <property type="match status" value="1"/>
</dbReference>
<dbReference type="EMBL" id="QOIP01000005">
    <property type="protein sequence ID" value="RLU22452.1"/>
    <property type="molecule type" value="Genomic_DNA"/>
</dbReference>
<dbReference type="InterPro" id="IPR019442">
    <property type="entry name" value="THADA/TRM732_DUF2428"/>
</dbReference>
<feature type="domain" description="tRNA (32-2'-O)-methyltransferase regulator THADA-like C-terminal TPR repeats region" evidence="7">
    <location>
        <begin position="663"/>
        <end position="823"/>
    </location>
</feature>